<dbReference type="Proteomes" id="UP000320176">
    <property type="component" value="Unassembled WGS sequence"/>
</dbReference>
<keyword evidence="2" id="KW-1185">Reference proteome</keyword>
<dbReference type="EMBL" id="SJPN01000033">
    <property type="protein sequence ID" value="TWT87783.1"/>
    <property type="molecule type" value="Genomic_DNA"/>
</dbReference>
<reference evidence="1 2" key="1">
    <citation type="submission" date="2019-02" db="EMBL/GenBank/DDBJ databases">
        <title>Deep-cultivation of Planctomycetes and their phenomic and genomic characterization uncovers novel biology.</title>
        <authorList>
            <person name="Wiegand S."/>
            <person name="Jogler M."/>
            <person name="Boedeker C."/>
            <person name="Pinto D."/>
            <person name="Vollmers J."/>
            <person name="Rivas-Marin E."/>
            <person name="Kohn T."/>
            <person name="Peeters S.H."/>
            <person name="Heuer A."/>
            <person name="Rast P."/>
            <person name="Oberbeckmann S."/>
            <person name="Bunk B."/>
            <person name="Jeske O."/>
            <person name="Meyerdierks A."/>
            <person name="Storesund J.E."/>
            <person name="Kallscheuer N."/>
            <person name="Luecker S."/>
            <person name="Lage O.M."/>
            <person name="Pohl T."/>
            <person name="Merkel B.J."/>
            <person name="Hornburger P."/>
            <person name="Mueller R.-W."/>
            <person name="Bruemmer F."/>
            <person name="Labrenz M."/>
            <person name="Spormann A.M."/>
            <person name="Op Den Camp H."/>
            <person name="Overmann J."/>
            <person name="Amann R."/>
            <person name="Jetten M.S.M."/>
            <person name="Mascher T."/>
            <person name="Medema M.H."/>
            <person name="Devos D.P."/>
            <person name="Kaster A.-K."/>
            <person name="Ovreas L."/>
            <person name="Rohde M."/>
            <person name="Galperin M.Y."/>
            <person name="Jogler C."/>
        </authorList>
    </citation>
    <scope>NUCLEOTIDE SEQUENCE [LARGE SCALE GENOMIC DNA]</scope>
    <source>
        <strain evidence="1 2">Pla52n</strain>
    </source>
</reference>
<gene>
    <name evidence="1" type="ORF">Pla52n_70020</name>
</gene>
<sequence>MGSANMARSSASELLQQKYFHDVEEMIASRLHAETESDAGRRELVRSTGIKDQRLIQELVDLGITSEGLIALRLLPLVMVAWAENRVDPKEHASIMEIAGQVGITDSSVAYILLERWLQHLPPAETVDAWKRLMHETTQTMSPQACKKLIHRMEVQMTQVAKSTGGIFGLGKVSKKEQQMIDGLLVALKNQLPQK</sequence>
<evidence type="ECO:0000313" key="2">
    <source>
        <dbReference type="Proteomes" id="UP000320176"/>
    </source>
</evidence>
<dbReference type="InterPro" id="IPR029024">
    <property type="entry name" value="TerB-like"/>
</dbReference>
<dbReference type="AlphaFoldDB" id="A0A5C5ZMW3"/>
<protein>
    <submittedName>
        <fullName evidence="1">Uncharacterized protein</fullName>
    </submittedName>
</protein>
<accession>A0A5C5ZMW3</accession>
<organism evidence="1 2">
    <name type="scientific">Stieleria varia</name>
    <dbReference type="NCBI Taxonomy" id="2528005"/>
    <lineage>
        <taxon>Bacteria</taxon>
        <taxon>Pseudomonadati</taxon>
        <taxon>Planctomycetota</taxon>
        <taxon>Planctomycetia</taxon>
        <taxon>Pirellulales</taxon>
        <taxon>Pirellulaceae</taxon>
        <taxon>Stieleria</taxon>
    </lineage>
</organism>
<dbReference type="SUPFAM" id="SSF158682">
    <property type="entry name" value="TerB-like"/>
    <property type="match status" value="1"/>
</dbReference>
<proteinExistence type="predicted"/>
<comment type="caution">
    <text evidence="1">The sequence shown here is derived from an EMBL/GenBank/DDBJ whole genome shotgun (WGS) entry which is preliminary data.</text>
</comment>
<evidence type="ECO:0000313" key="1">
    <source>
        <dbReference type="EMBL" id="TWT87783.1"/>
    </source>
</evidence>
<name>A0A5C5ZMW3_9BACT</name>